<organism evidence="2 3">
    <name type="scientific">Grifola frondosa</name>
    <name type="common">Maitake</name>
    <name type="synonym">Polyporus frondosus</name>
    <dbReference type="NCBI Taxonomy" id="5627"/>
    <lineage>
        <taxon>Eukaryota</taxon>
        <taxon>Fungi</taxon>
        <taxon>Dikarya</taxon>
        <taxon>Basidiomycota</taxon>
        <taxon>Agaricomycotina</taxon>
        <taxon>Agaricomycetes</taxon>
        <taxon>Polyporales</taxon>
        <taxon>Grifolaceae</taxon>
        <taxon>Grifola</taxon>
    </lineage>
</organism>
<evidence type="ECO:0000313" key="3">
    <source>
        <dbReference type="Proteomes" id="UP000092993"/>
    </source>
</evidence>
<keyword evidence="3" id="KW-1185">Reference proteome</keyword>
<dbReference type="Proteomes" id="UP000092993">
    <property type="component" value="Unassembled WGS sequence"/>
</dbReference>
<feature type="region of interest" description="Disordered" evidence="1">
    <location>
        <begin position="1"/>
        <end position="22"/>
    </location>
</feature>
<name>A0A1C7LXV1_GRIFR</name>
<sequence length="170" mass="17844">MVGSRVRPARGDGGGTGKSKHTAVAAHAVESLRCPVGVAQEDIEGSRDATERAHAASIKSGWRHVHRECDRNICGMVAAESDCGDAVLRVTAASPTVTISVCMHAVDNACIGGGARRGHFVAAPERASANAVVLMSRRYSEHAVPSARVGIAKEMPKREGSTLQLEIDDH</sequence>
<evidence type="ECO:0000313" key="2">
    <source>
        <dbReference type="EMBL" id="OBZ69308.1"/>
    </source>
</evidence>
<dbReference type="AlphaFoldDB" id="A0A1C7LXV1"/>
<gene>
    <name evidence="2" type="ORF">A0H81_10908</name>
</gene>
<proteinExistence type="predicted"/>
<reference evidence="2 3" key="1">
    <citation type="submission" date="2016-03" db="EMBL/GenBank/DDBJ databases">
        <title>Whole genome sequencing of Grifola frondosa 9006-11.</title>
        <authorList>
            <person name="Min B."/>
            <person name="Park H."/>
            <person name="Kim J.-G."/>
            <person name="Cho H."/>
            <person name="Oh Y.-L."/>
            <person name="Kong W.-S."/>
            <person name="Choi I.-G."/>
        </authorList>
    </citation>
    <scope>NUCLEOTIDE SEQUENCE [LARGE SCALE GENOMIC DNA]</scope>
    <source>
        <strain evidence="2 3">9006-11</strain>
    </source>
</reference>
<protein>
    <submittedName>
        <fullName evidence="2">Uncharacterized protein</fullName>
    </submittedName>
</protein>
<evidence type="ECO:0000256" key="1">
    <source>
        <dbReference type="SAM" id="MobiDB-lite"/>
    </source>
</evidence>
<accession>A0A1C7LXV1</accession>
<dbReference type="EMBL" id="LUGG01000018">
    <property type="protein sequence ID" value="OBZ69308.1"/>
    <property type="molecule type" value="Genomic_DNA"/>
</dbReference>
<comment type="caution">
    <text evidence="2">The sequence shown here is derived from an EMBL/GenBank/DDBJ whole genome shotgun (WGS) entry which is preliminary data.</text>
</comment>